<evidence type="ECO:0000313" key="1">
    <source>
        <dbReference type="EMBL" id="PIT93297.1"/>
    </source>
</evidence>
<reference evidence="2" key="1">
    <citation type="submission" date="2017-09" db="EMBL/GenBank/DDBJ databases">
        <title>Depth-based differentiation of microbial function through sediment-hosted aquifers and enrichment of novel symbionts in the deep terrestrial subsurface.</title>
        <authorList>
            <person name="Probst A.J."/>
            <person name="Ladd B."/>
            <person name="Jarett J.K."/>
            <person name="Geller-Mcgrath D.E."/>
            <person name="Sieber C.M.K."/>
            <person name="Emerson J.B."/>
            <person name="Anantharaman K."/>
            <person name="Thomas B.C."/>
            <person name="Malmstrom R."/>
            <person name="Stieglmeier M."/>
            <person name="Klingl A."/>
            <person name="Woyke T."/>
            <person name="Ryan C.M."/>
            <person name="Banfield J.F."/>
        </authorList>
    </citation>
    <scope>NUCLEOTIDE SEQUENCE [LARGE SCALE GENOMIC DNA]</scope>
</reference>
<evidence type="ECO:0000313" key="2">
    <source>
        <dbReference type="Proteomes" id="UP000229112"/>
    </source>
</evidence>
<comment type="caution">
    <text evidence="1">The sequence shown here is derived from an EMBL/GenBank/DDBJ whole genome shotgun (WGS) entry which is preliminary data.</text>
</comment>
<protein>
    <submittedName>
        <fullName evidence="1">Uncharacterized protein</fullName>
    </submittedName>
</protein>
<sequence>MQHIGVQIQDKDGKTTQESSINFAEVMWVLYDVPDYESKYPLLASIDPYADTIFNALQGSQLVDELKQLGQKGNKAIISDSISLLEKVAQFQYIEFHGD</sequence>
<gene>
    <name evidence="1" type="ORF">COU06_00645</name>
</gene>
<organism evidence="1 2">
    <name type="scientific">Candidatus Harrisonbacteria bacterium CG10_big_fil_rev_8_21_14_0_10_38_8</name>
    <dbReference type="NCBI Taxonomy" id="1974582"/>
    <lineage>
        <taxon>Bacteria</taxon>
        <taxon>Candidatus Harrisoniibacteriota</taxon>
    </lineage>
</organism>
<dbReference type="EMBL" id="PFAY01000005">
    <property type="protein sequence ID" value="PIT93297.1"/>
    <property type="molecule type" value="Genomic_DNA"/>
</dbReference>
<dbReference type="AlphaFoldDB" id="A0A2M6WKJ5"/>
<name>A0A2M6WKJ5_9BACT</name>
<accession>A0A2M6WKJ5</accession>
<dbReference type="Proteomes" id="UP000229112">
    <property type="component" value="Unassembled WGS sequence"/>
</dbReference>
<proteinExistence type="predicted"/>